<gene>
    <name evidence="1" type="ORF">CU097_003503</name>
</gene>
<sequence length="132" mass="15751">EKHGFVEAIISKAQNQEFEYSCQPTQQDHQSHFMPKSTFYIETKYHRSYINRDVYRSIIPTKEMKNIDYSRQQKKMDNKMNSVIDDVLDKLKLDTITTTNTDTLHTMIDELKHKESDKRSSNYQVLNEVERV</sequence>
<protein>
    <submittedName>
        <fullName evidence="1">Uncharacterized protein</fullName>
    </submittedName>
</protein>
<feature type="non-terminal residue" evidence="1">
    <location>
        <position position="1"/>
    </location>
</feature>
<accession>A0A367JRA9</accession>
<name>A0A367JRA9_RHIAZ</name>
<dbReference type="Proteomes" id="UP000252139">
    <property type="component" value="Unassembled WGS sequence"/>
</dbReference>
<reference evidence="1 2" key="1">
    <citation type="journal article" date="2018" name="G3 (Bethesda)">
        <title>Phylogenetic and Phylogenomic Definition of Rhizopus Species.</title>
        <authorList>
            <person name="Gryganskyi A.P."/>
            <person name="Golan J."/>
            <person name="Dolatabadi S."/>
            <person name="Mondo S."/>
            <person name="Robb S."/>
            <person name="Idnurm A."/>
            <person name="Muszewska A."/>
            <person name="Steczkiewicz K."/>
            <person name="Masonjones S."/>
            <person name="Liao H.L."/>
            <person name="Gajdeczka M.T."/>
            <person name="Anike F."/>
            <person name="Vuek A."/>
            <person name="Anishchenko I.M."/>
            <person name="Voigt K."/>
            <person name="de Hoog G.S."/>
            <person name="Smith M.E."/>
            <person name="Heitman J."/>
            <person name="Vilgalys R."/>
            <person name="Stajich J.E."/>
        </authorList>
    </citation>
    <scope>NUCLEOTIDE SEQUENCE [LARGE SCALE GENOMIC DNA]</scope>
    <source>
        <strain evidence="1 2">CBS 357.93</strain>
    </source>
</reference>
<evidence type="ECO:0000313" key="2">
    <source>
        <dbReference type="Proteomes" id="UP000252139"/>
    </source>
</evidence>
<dbReference type="AlphaFoldDB" id="A0A367JRA9"/>
<evidence type="ECO:0000313" key="1">
    <source>
        <dbReference type="EMBL" id="RCH92492.1"/>
    </source>
</evidence>
<dbReference type="EMBL" id="PJQL01000820">
    <property type="protein sequence ID" value="RCH92492.1"/>
    <property type="molecule type" value="Genomic_DNA"/>
</dbReference>
<keyword evidence="2" id="KW-1185">Reference proteome</keyword>
<dbReference type="OrthoDB" id="2259542at2759"/>
<proteinExistence type="predicted"/>
<organism evidence="1 2">
    <name type="scientific">Rhizopus azygosporus</name>
    <name type="common">Rhizopus microsporus var. azygosporus</name>
    <dbReference type="NCBI Taxonomy" id="86630"/>
    <lineage>
        <taxon>Eukaryota</taxon>
        <taxon>Fungi</taxon>
        <taxon>Fungi incertae sedis</taxon>
        <taxon>Mucoromycota</taxon>
        <taxon>Mucoromycotina</taxon>
        <taxon>Mucoromycetes</taxon>
        <taxon>Mucorales</taxon>
        <taxon>Mucorineae</taxon>
        <taxon>Rhizopodaceae</taxon>
        <taxon>Rhizopus</taxon>
    </lineage>
</organism>
<comment type="caution">
    <text evidence="1">The sequence shown here is derived from an EMBL/GenBank/DDBJ whole genome shotgun (WGS) entry which is preliminary data.</text>
</comment>